<evidence type="ECO:0000256" key="6">
    <source>
        <dbReference type="ARBA" id="ARBA00023004"/>
    </source>
</evidence>
<dbReference type="InterPro" id="IPR050121">
    <property type="entry name" value="Cytochrome_P450_monoxygenase"/>
</dbReference>
<reference evidence="11 12" key="1">
    <citation type="submission" date="2018-08" db="EMBL/GenBank/DDBJ databases">
        <title>Draft genome sequences of two Aspergillus turcosus clinical strains isolated from bronchoalveolar lavage fluid: one azole-susceptible and the other azole-resistant.</title>
        <authorList>
            <person name="Parent-Michaud M."/>
            <person name="Dufresne P.J."/>
            <person name="Fournier E."/>
            <person name="Martineau C."/>
            <person name="Moreira S."/>
            <person name="Perkins V."/>
            <person name="De Repentigny L."/>
            <person name="Dufresne S.F."/>
        </authorList>
    </citation>
    <scope>NUCLEOTIDE SEQUENCE [LARGE SCALE GENOMIC DNA]</scope>
    <source>
        <strain evidence="11">HMR AF 1038</strain>
    </source>
</reference>
<name>A0A3R7IIW8_9EURO</name>
<keyword evidence="10" id="KW-1133">Transmembrane helix</keyword>
<dbReference type="STRING" id="1245748.A0A3R7IIW8"/>
<keyword evidence="10" id="KW-0812">Transmembrane</keyword>
<dbReference type="PROSITE" id="PS00086">
    <property type="entry name" value="CYTOCHROME_P450"/>
    <property type="match status" value="1"/>
</dbReference>
<evidence type="ECO:0000256" key="10">
    <source>
        <dbReference type="SAM" id="Phobius"/>
    </source>
</evidence>
<evidence type="ECO:0000256" key="9">
    <source>
        <dbReference type="RuleBase" id="RU000461"/>
    </source>
</evidence>
<dbReference type="Proteomes" id="UP000215289">
    <property type="component" value="Unassembled WGS sequence"/>
</dbReference>
<comment type="similarity">
    <text evidence="2 9">Belongs to the cytochrome P450 family.</text>
</comment>
<dbReference type="PRINTS" id="PR00463">
    <property type="entry name" value="EP450I"/>
</dbReference>
<dbReference type="CDD" id="cd11061">
    <property type="entry name" value="CYP67-like"/>
    <property type="match status" value="1"/>
</dbReference>
<evidence type="ECO:0000256" key="5">
    <source>
        <dbReference type="ARBA" id="ARBA00023002"/>
    </source>
</evidence>
<evidence type="ECO:0000256" key="1">
    <source>
        <dbReference type="ARBA" id="ARBA00001971"/>
    </source>
</evidence>
<dbReference type="PRINTS" id="PR00385">
    <property type="entry name" value="P450"/>
</dbReference>
<dbReference type="PANTHER" id="PTHR24305">
    <property type="entry name" value="CYTOCHROME P450"/>
    <property type="match status" value="1"/>
</dbReference>
<comment type="cofactor">
    <cofactor evidence="1 8">
        <name>heme</name>
        <dbReference type="ChEBI" id="CHEBI:30413"/>
    </cofactor>
</comment>
<comment type="caution">
    <text evidence="11">The sequence shown here is derived from an EMBL/GenBank/DDBJ whole genome shotgun (WGS) entry which is preliminary data.</text>
</comment>
<dbReference type="GO" id="GO:0005506">
    <property type="term" value="F:iron ion binding"/>
    <property type="evidence" value="ECO:0007669"/>
    <property type="project" value="InterPro"/>
</dbReference>
<evidence type="ECO:0008006" key="13">
    <source>
        <dbReference type="Google" id="ProtNLM"/>
    </source>
</evidence>
<keyword evidence="3 8" id="KW-0349">Heme</keyword>
<dbReference type="GO" id="GO:0044283">
    <property type="term" value="P:small molecule biosynthetic process"/>
    <property type="evidence" value="ECO:0007669"/>
    <property type="project" value="UniProtKB-ARBA"/>
</dbReference>
<dbReference type="GO" id="GO:0004497">
    <property type="term" value="F:monooxygenase activity"/>
    <property type="evidence" value="ECO:0007669"/>
    <property type="project" value="UniProtKB-KW"/>
</dbReference>
<dbReference type="Gene3D" id="1.10.630.10">
    <property type="entry name" value="Cytochrome P450"/>
    <property type="match status" value="1"/>
</dbReference>
<keyword evidence="5 9" id="KW-0560">Oxidoreductase</keyword>
<evidence type="ECO:0000313" key="11">
    <source>
        <dbReference type="EMBL" id="RLM00053.1"/>
    </source>
</evidence>
<keyword evidence="7 9" id="KW-0503">Monooxygenase</keyword>
<dbReference type="EMBL" id="NIDN02000020">
    <property type="protein sequence ID" value="RLM00053.1"/>
    <property type="molecule type" value="Genomic_DNA"/>
</dbReference>
<evidence type="ECO:0000313" key="12">
    <source>
        <dbReference type="Proteomes" id="UP000215289"/>
    </source>
</evidence>
<dbReference type="GO" id="GO:0016705">
    <property type="term" value="F:oxidoreductase activity, acting on paired donors, with incorporation or reduction of molecular oxygen"/>
    <property type="evidence" value="ECO:0007669"/>
    <property type="project" value="InterPro"/>
</dbReference>
<dbReference type="Pfam" id="PF00067">
    <property type="entry name" value="p450"/>
    <property type="match status" value="1"/>
</dbReference>
<evidence type="ECO:0000256" key="4">
    <source>
        <dbReference type="ARBA" id="ARBA00022723"/>
    </source>
</evidence>
<protein>
    <recommendedName>
        <fullName evidence="13">Cytochrome P450 monooxygenase</fullName>
    </recommendedName>
</protein>
<keyword evidence="10" id="KW-0472">Membrane</keyword>
<dbReference type="OrthoDB" id="1470350at2759"/>
<evidence type="ECO:0000256" key="7">
    <source>
        <dbReference type="ARBA" id="ARBA00023033"/>
    </source>
</evidence>
<evidence type="ECO:0000256" key="2">
    <source>
        <dbReference type="ARBA" id="ARBA00010617"/>
    </source>
</evidence>
<dbReference type="InterPro" id="IPR002401">
    <property type="entry name" value="Cyt_P450_E_grp-I"/>
</dbReference>
<keyword evidence="6 8" id="KW-0408">Iron</keyword>
<dbReference type="PANTHER" id="PTHR24305:SF237">
    <property type="entry name" value="CYTOCHROME P450 MONOOXYGENASE ATNE-RELATED"/>
    <property type="match status" value="1"/>
</dbReference>
<dbReference type="InterPro" id="IPR036396">
    <property type="entry name" value="Cyt_P450_sf"/>
</dbReference>
<organism evidence="11 12">
    <name type="scientific">Aspergillus turcosus</name>
    <dbReference type="NCBI Taxonomy" id="1245748"/>
    <lineage>
        <taxon>Eukaryota</taxon>
        <taxon>Fungi</taxon>
        <taxon>Dikarya</taxon>
        <taxon>Ascomycota</taxon>
        <taxon>Pezizomycotina</taxon>
        <taxon>Eurotiomycetes</taxon>
        <taxon>Eurotiomycetidae</taxon>
        <taxon>Eurotiales</taxon>
        <taxon>Aspergillaceae</taxon>
        <taxon>Aspergillus</taxon>
        <taxon>Aspergillus subgen. Fumigati</taxon>
    </lineage>
</organism>
<keyword evidence="12" id="KW-1185">Reference proteome</keyword>
<keyword evidence="4 8" id="KW-0479">Metal-binding</keyword>
<evidence type="ECO:0000256" key="8">
    <source>
        <dbReference type="PIRSR" id="PIRSR602401-1"/>
    </source>
</evidence>
<proteinExistence type="inferred from homology"/>
<dbReference type="InterPro" id="IPR017972">
    <property type="entry name" value="Cyt_P450_CS"/>
</dbReference>
<feature type="transmembrane region" description="Helical" evidence="10">
    <location>
        <begin position="23"/>
        <end position="44"/>
    </location>
</feature>
<dbReference type="AlphaFoldDB" id="A0A3R7IIW8"/>
<dbReference type="SUPFAM" id="SSF48264">
    <property type="entry name" value="Cytochrome P450"/>
    <property type="match status" value="1"/>
</dbReference>
<feature type="binding site" description="axial binding residue" evidence="8">
    <location>
        <position position="491"/>
    </location>
    <ligand>
        <name>heme</name>
        <dbReference type="ChEBI" id="CHEBI:30413"/>
    </ligand>
    <ligandPart>
        <name>Fe</name>
        <dbReference type="ChEBI" id="CHEBI:18248"/>
    </ligandPart>
</feature>
<accession>A0A3R7IIW8</accession>
<gene>
    <name evidence="11" type="ORF">CFD26_100240</name>
</gene>
<sequence length="551" mass="62701">MGLASDTIAPLAEKWRDVTWSTIALYGTMLFLTRLVIVSIYRLYFHPLARYPGPLLWRISILPSLYYAWTGDRHLVVDKLHKAYGKVLRIEPNLISICTPNAIKSKTPSLLCFIGTSTHSNSDVWSRDQIRKGNMSLHCGLPTPLTHSSQAMFYTRGPKEKQLLVNLASTTDKRVHARKRRIISHAMSEAAIRSYEPTILDKTRLFCQRVSHPTTFGGPYKNMSRWFSYLTYDIMGQLTFTQSYDMLTKSDNHFIQPLIDEYQHSQVILGTEPRIEQWGLAPLLFLPIMAANKRFRKYVDDQVNGRIALEKSGNGPPDIFKLLLDHKDKETGDSMEFKELSDEAVVLIIAASDTTGTALSGLFFYLARYPECYKKLQQEIRSQFAHVEEIVGGPKLLGCKYMRACVEEALRMSPGVPGYLTREAPEGASIDGYYFAPHVQVGIPTWTMHRDPDVYPDPQVFKPERWMVDSEEALQRLRSAYYPFSTGTRGCIGKNMAYHSIYLIVARLAFLFDIESRDPLPLEFHVKDHFAAGNKQGPYLKFTPSVESANS</sequence>
<dbReference type="InterPro" id="IPR001128">
    <property type="entry name" value="Cyt_P450"/>
</dbReference>
<evidence type="ECO:0000256" key="3">
    <source>
        <dbReference type="ARBA" id="ARBA00022617"/>
    </source>
</evidence>
<dbReference type="GO" id="GO:0020037">
    <property type="term" value="F:heme binding"/>
    <property type="evidence" value="ECO:0007669"/>
    <property type="project" value="InterPro"/>
</dbReference>